<reference evidence="1 2" key="1">
    <citation type="submission" date="2016-09" db="EMBL/GenBank/DDBJ databases">
        <authorList>
            <person name="Capua I."/>
            <person name="De Benedictis P."/>
            <person name="Joannis T."/>
            <person name="Lombin L.H."/>
            <person name="Cattoli G."/>
        </authorList>
    </citation>
    <scope>NUCLEOTIDE SEQUENCE [LARGE SCALE GENOMIC DNA]</scope>
    <source>
        <strain evidence="1 2">LMG 25899</strain>
    </source>
</reference>
<dbReference type="AlphaFoldDB" id="A0A1E5KSK4"/>
<organism evidence="1 2">
    <name type="scientific">Enterococcus rivorum</name>
    <dbReference type="NCBI Taxonomy" id="762845"/>
    <lineage>
        <taxon>Bacteria</taxon>
        <taxon>Bacillati</taxon>
        <taxon>Bacillota</taxon>
        <taxon>Bacilli</taxon>
        <taxon>Lactobacillales</taxon>
        <taxon>Enterococcaceae</taxon>
        <taxon>Enterococcus</taxon>
    </lineage>
</organism>
<evidence type="ECO:0000313" key="1">
    <source>
        <dbReference type="EMBL" id="OEH80854.1"/>
    </source>
</evidence>
<name>A0A1E5KSK4_9ENTE</name>
<comment type="caution">
    <text evidence="1">The sequence shown here is derived from an EMBL/GenBank/DDBJ whole genome shotgun (WGS) entry which is preliminary data.</text>
</comment>
<dbReference type="InterPro" id="IPR011051">
    <property type="entry name" value="RmlC_Cupin_sf"/>
</dbReference>
<dbReference type="OrthoDB" id="3828611at2"/>
<dbReference type="Gene3D" id="2.60.120.10">
    <property type="entry name" value="Jelly Rolls"/>
    <property type="match status" value="1"/>
</dbReference>
<dbReference type="EMBL" id="MIEK01000078">
    <property type="protein sequence ID" value="OEH80854.1"/>
    <property type="molecule type" value="Genomic_DNA"/>
</dbReference>
<dbReference type="Pfam" id="PF06249">
    <property type="entry name" value="EutQ"/>
    <property type="match status" value="1"/>
</dbReference>
<dbReference type="InterPro" id="IPR014710">
    <property type="entry name" value="RmlC-like_jellyroll"/>
</dbReference>
<dbReference type="RefSeq" id="WP_069700141.1">
    <property type="nucleotide sequence ID" value="NZ_MIEK01000078.1"/>
</dbReference>
<sequence>MKMKKLICITDIQQLIETKQEKCMIPEQTIITPAARDLAEEHHIKFELETFTPSVGTGEFALLIKKLYAEPRLLQELMAVLENQPYVVESEDSGFKLIRGNTIRYDKVNPNSAEEKQVLFDSFNGTKMELVKLPKGTVTTVFTSEEIHFTIEGNLTTTINQKSFDSQKGDVHYYPCNSRVTRNVKENTHLLVIKIEKERCL</sequence>
<dbReference type="Proteomes" id="UP000095256">
    <property type="component" value="Unassembled WGS sequence"/>
</dbReference>
<dbReference type="SUPFAM" id="SSF51182">
    <property type="entry name" value="RmlC-like cupins"/>
    <property type="match status" value="1"/>
</dbReference>
<keyword evidence="2" id="KW-1185">Reference proteome</keyword>
<dbReference type="InterPro" id="IPR010424">
    <property type="entry name" value="EutQ"/>
</dbReference>
<evidence type="ECO:0000313" key="2">
    <source>
        <dbReference type="Proteomes" id="UP000095256"/>
    </source>
</evidence>
<dbReference type="STRING" id="762845.BCR26_06385"/>
<accession>A0A1E5KSK4</accession>
<proteinExistence type="predicted"/>
<protein>
    <submittedName>
        <fullName evidence="1">Uncharacterized protein</fullName>
    </submittedName>
</protein>
<gene>
    <name evidence="1" type="ORF">BCR26_06385</name>
</gene>